<protein>
    <submittedName>
        <fullName evidence="1">Uncharacterized protein</fullName>
    </submittedName>
</protein>
<name>A0A6C0J9B2_9ZZZZ</name>
<proteinExistence type="predicted"/>
<organism evidence="1">
    <name type="scientific">viral metagenome</name>
    <dbReference type="NCBI Taxonomy" id="1070528"/>
    <lineage>
        <taxon>unclassified sequences</taxon>
        <taxon>metagenomes</taxon>
        <taxon>organismal metagenomes</taxon>
    </lineage>
</organism>
<sequence length="87" mass="9979">MEHVPYIPQAGVYYDPAPSPDGGFVDDGDIDQYMHERLLDVSNIKKKYGFSYQTHKKSGDHVAAVQKYRKAYMKDPTNKNLETFHKG</sequence>
<dbReference type="EMBL" id="MN740350">
    <property type="protein sequence ID" value="QHU01863.1"/>
    <property type="molecule type" value="Genomic_DNA"/>
</dbReference>
<dbReference type="AlphaFoldDB" id="A0A6C0J9B2"/>
<accession>A0A6C0J9B2</accession>
<reference evidence="1" key="1">
    <citation type="journal article" date="2020" name="Nature">
        <title>Giant virus diversity and host interactions through global metagenomics.</title>
        <authorList>
            <person name="Schulz F."/>
            <person name="Roux S."/>
            <person name="Paez-Espino D."/>
            <person name="Jungbluth S."/>
            <person name="Walsh D.A."/>
            <person name="Denef V.J."/>
            <person name="McMahon K.D."/>
            <person name="Konstantinidis K.T."/>
            <person name="Eloe-Fadrosh E.A."/>
            <person name="Kyrpides N.C."/>
            <person name="Woyke T."/>
        </authorList>
    </citation>
    <scope>NUCLEOTIDE SEQUENCE</scope>
    <source>
        <strain evidence="1">GVMAG-M-3300025880-56</strain>
    </source>
</reference>
<evidence type="ECO:0000313" key="1">
    <source>
        <dbReference type="EMBL" id="QHU01863.1"/>
    </source>
</evidence>